<dbReference type="RefSeq" id="WP_307340107.1">
    <property type="nucleotide sequence ID" value="NZ_JAUSUQ010000009.1"/>
</dbReference>
<gene>
    <name evidence="1" type="ORF">J2S00_002496</name>
</gene>
<dbReference type="Proteomes" id="UP001232445">
    <property type="component" value="Unassembled WGS sequence"/>
</dbReference>
<sequence length="56" mass="6439">MLQIELDDKTTQTLLKTAKLRNCTPEEVARDILTAYASLEYDMERLKRQADVLLGL</sequence>
<comment type="caution">
    <text evidence="1">The sequence shown here is derived from an EMBL/GenBank/DDBJ whole genome shotgun (WGS) entry which is preliminary data.</text>
</comment>
<evidence type="ECO:0000313" key="1">
    <source>
        <dbReference type="EMBL" id="MDQ0339703.1"/>
    </source>
</evidence>
<proteinExistence type="predicted"/>
<dbReference type="EMBL" id="JAUSUQ010000009">
    <property type="protein sequence ID" value="MDQ0339703.1"/>
    <property type="molecule type" value="Genomic_DNA"/>
</dbReference>
<reference evidence="1 2" key="1">
    <citation type="submission" date="2023-07" db="EMBL/GenBank/DDBJ databases">
        <title>Genomic Encyclopedia of Type Strains, Phase IV (KMG-IV): sequencing the most valuable type-strain genomes for metagenomic binning, comparative biology and taxonomic classification.</title>
        <authorList>
            <person name="Goeker M."/>
        </authorList>
    </citation>
    <scope>NUCLEOTIDE SEQUENCE [LARGE SCALE GENOMIC DNA]</scope>
    <source>
        <strain evidence="1 2">DSM 17740</strain>
    </source>
</reference>
<keyword evidence="2" id="KW-1185">Reference proteome</keyword>
<accession>A0ABU0CTE5</accession>
<protein>
    <recommendedName>
        <fullName evidence="3">CopG family transcriptional regulator</fullName>
    </recommendedName>
</protein>
<name>A0ABU0CTE5_9BACI</name>
<organism evidence="1 2">
    <name type="scientific">Caldalkalibacillus uzonensis</name>
    <dbReference type="NCBI Taxonomy" id="353224"/>
    <lineage>
        <taxon>Bacteria</taxon>
        <taxon>Bacillati</taxon>
        <taxon>Bacillota</taxon>
        <taxon>Bacilli</taxon>
        <taxon>Bacillales</taxon>
        <taxon>Bacillaceae</taxon>
        <taxon>Caldalkalibacillus</taxon>
    </lineage>
</organism>
<evidence type="ECO:0008006" key="3">
    <source>
        <dbReference type="Google" id="ProtNLM"/>
    </source>
</evidence>
<evidence type="ECO:0000313" key="2">
    <source>
        <dbReference type="Proteomes" id="UP001232445"/>
    </source>
</evidence>